<evidence type="ECO:0000313" key="2">
    <source>
        <dbReference type="Proteomes" id="UP000001261"/>
    </source>
</evidence>
<dbReference type="Proteomes" id="UP000001261">
    <property type="component" value="Unassembled WGS sequence"/>
</dbReference>
<reference evidence="2" key="2">
    <citation type="journal article" date="2010" name="Genome Res.">
        <title>Population genomic sequencing of Coccidioides fungi reveals recent hybridization and transposon control.</title>
        <authorList>
            <person name="Neafsey D.E."/>
            <person name="Barker B.M."/>
            <person name="Sharpton T.J."/>
            <person name="Stajich J.E."/>
            <person name="Park D.J."/>
            <person name="Whiston E."/>
            <person name="Hung C.-Y."/>
            <person name="McMahan C."/>
            <person name="White J."/>
            <person name="Sykes S."/>
            <person name="Heiman D."/>
            <person name="Young S."/>
            <person name="Zeng Q."/>
            <person name="Abouelleil A."/>
            <person name="Aftuck L."/>
            <person name="Bessette D."/>
            <person name="Brown A."/>
            <person name="FitzGerald M."/>
            <person name="Lui A."/>
            <person name="Macdonald J.P."/>
            <person name="Priest M."/>
            <person name="Orbach M.J."/>
            <person name="Galgiani J.N."/>
            <person name="Kirkland T.N."/>
            <person name="Cole G.T."/>
            <person name="Birren B.W."/>
            <person name="Henn M.R."/>
            <person name="Taylor J.W."/>
            <person name="Rounsley S.D."/>
        </authorList>
    </citation>
    <scope>GENOME REANNOTATION</scope>
    <source>
        <strain evidence="2">RS</strain>
    </source>
</reference>
<dbReference type="VEuPathDB" id="FungiDB:CIMG_13599"/>
<sequence>MNPSQGPTAGIVQVNAKALVKVNVQVCLRSSTWQNMAQVTGPEEGSLKLSLKLPYGVCGVKDVVGA</sequence>
<organism evidence="1 2">
    <name type="scientific">Coccidioides immitis (strain RS)</name>
    <name type="common">Valley fever fungus</name>
    <dbReference type="NCBI Taxonomy" id="246410"/>
    <lineage>
        <taxon>Eukaryota</taxon>
        <taxon>Fungi</taxon>
        <taxon>Dikarya</taxon>
        <taxon>Ascomycota</taxon>
        <taxon>Pezizomycotina</taxon>
        <taxon>Eurotiomycetes</taxon>
        <taxon>Eurotiomycetidae</taxon>
        <taxon>Onygenales</taxon>
        <taxon>Onygenaceae</taxon>
        <taxon>Coccidioides</taxon>
    </lineage>
</organism>
<name>J3K212_COCIM</name>
<proteinExistence type="predicted"/>
<reference evidence="2" key="1">
    <citation type="journal article" date="2009" name="Genome Res.">
        <title>Comparative genomic analyses of the human fungal pathogens Coccidioides and their relatives.</title>
        <authorList>
            <person name="Sharpton T.J."/>
            <person name="Stajich J.E."/>
            <person name="Rounsley S.D."/>
            <person name="Gardner M.J."/>
            <person name="Wortman J.R."/>
            <person name="Jordar V.S."/>
            <person name="Maiti R."/>
            <person name="Kodira C.D."/>
            <person name="Neafsey D.E."/>
            <person name="Zeng Q."/>
            <person name="Hung C.-Y."/>
            <person name="McMahan C."/>
            <person name="Muszewska A."/>
            <person name="Grynberg M."/>
            <person name="Mandel M.A."/>
            <person name="Kellner E.M."/>
            <person name="Barker B.M."/>
            <person name="Galgiani J.N."/>
            <person name="Orbach M.J."/>
            <person name="Kirkland T.N."/>
            <person name="Cole G.T."/>
            <person name="Henn M.R."/>
            <person name="Birren B.W."/>
            <person name="Taylor J.W."/>
        </authorList>
    </citation>
    <scope>NUCLEOTIDE SEQUENCE [LARGE SCALE GENOMIC DNA]</scope>
    <source>
        <strain evidence="2">RS</strain>
    </source>
</reference>
<gene>
    <name evidence="1" type="ORF">CIMG_13599</name>
</gene>
<accession>J3K212</accession>
<protein>
    <submittedName>
        <fullName evidence="1">Uncharacterized protein</fullName>
    </submittedName>
</protein>
<dbReference type="EMBL" id="GG704915">
    <property type="protein sequence ID" value="EAS28083.3"/>
    <property type="molecule type" value="Genomic_DNA"/>
</dbReference>
<dbReference type="AlphaFoldDB" id="J3K212"/>
<evidence type="ECO:0000313" key="1">
    <source>
        <dbReference type="EMBL" id="EAS28083.3"/>
    </source>
</evidence>
<keyword evidence="2" id="KW-1185">Reference proteome</keyword>
<dbReference type="GeneID" id="24165226"/>
<dbReference type="KEGG" id="cim:CIMG_13599"/>
<dbReference type="InParanoid" id="J3K212"/>
<dbReference type="RefSeq" id="XP_001239666.2">
    <property type="nucleotide sequence ID" value="XM_001239665.2"/>
</dbReference>